<dbReference type="SUPFAM" id="SSF52540">
    <property type="entry name" value="P-loop containing nucleoside triphosphate hydrolases"/>
    <property type="match status" value="1"/>
</dbReference>
<dbReference type="GO" id="GO:0016887">
    <property type="term" value="F:ATP hydrolysis activity"/>
    <property type="evidence" value="ECO:0007669"/>
    <property type="project" value="InterPro"/>
</dbReference>
<evidence type="ECO:0000256" key="1">
    <source>
        <dbReference type="ARBA" id="ARBA00005417"/>
    </source>
</evidence>
<dbReference type="InterPro" id="IPR003439">
    <property type="entry name" value="ABC_transporter-like_ATP-bd"/>
</dbReference>
<dbReference type="CDD" id="cd03293">
    <property type="entry name" value="ABC_NrtD_SsuB_transporters"/>
    <property type="match status" value="1"/>
</dbReference>
<evidence type="ECO:0000256" key="5">
    <source>
        <dbReference type="SAM" id="MobiDB-lite"/>
    </source>
</evidence>
<evidence type="ECO:0000313" key="7">
    <source>
        <dbReference type="EMBL" id="SEL84227.1"/>
    </source>
</evidence>
<dbReference type="Proteomes" id="UP000198807">
    <property type="component" value="Unassembled WGS sequence"/>
</dbReference>
<dbReference type="PROSITE" id="PS50893">
    <property type="entry name" value="ABC_TRANSPORTER_2"/>
    <property type="match status" value="1"/>
</dbReference>
<keyword evidence="8" id="KW-1185">Reference proteome</keyword>
<dbReference type="EMBL" id="FOBC01000017">
    <property type="protein sequence ID" value="SEL84227.1"/>
    <property type="molecule type" value="Genomic_DNA"/>
</dbReference>
<evidence type="ECO:0000256" key="2">
    <source>
        <dbReference type="ARBA" id="ARBA00022448"/>
    </source>
</evidence>
<gene>
    <name evidence="7" type="ORF">SAMN04488129_11756</name>
</gene>
<evidence type="ECO:0000256" key="4">
    <source>
        <dbReference type="ARBA" id="ARBA00022840"/>
    </source>
</evidence>
<sequence length="262" mass="29314">MMLDIRNLQMSYGDEPVLENVDLGVAAGEFVSLIGPSGCGKSTLLRAVVGLQKPSAGDVRLDLKRREIGLLFQDDALLPWRTARDNVALGLRIRGATKAEARRTAMRWLESVGLGQFGDRYPRELSGGQRKRVAIAQVLALRPKLLLMDEPFASLDAIVRHYLTEDLLGWVDEEDLTVLMVTHDLEEAVAVSDRVVLLGNGPRAHVKGRWEIDLPRPRDLLRVKEEHQFAVTTRALWNALSEEVRTPTTRKRPEPETEEATP</sequence>
<accession>A0A1H7TK52</accession>
<dbReference type="InterPro" id="IPR003593">
    <property type="entry name" value="AAA+_ATPase"/>
</dbReference>
<dbReference type="SMART" id="SM00382">
    <property type="entry name" value="AAA"/>
    <property type="match status" value="1"/>
</dbReference>
<proteinExistence type="inferred from homology"/>
<dbReference type="InterPro" id="IPR017871">
    <property type="entry name" value="ABC_transporter-like_CS"/>
</dbReference>
<dbReference type="Pfam" id="PF00005">
    <property type="entry name" value="ABC_tran"/>
    <property type="match status" value="1"/>
</dbReference>
<dbReference type="Gene3D" id="3.40.50.300">
    <property type="entry name" value="P-loop containing nucleotide triphosphate hydrolases"/>
    <property type="match status" value="1"/>
</dbReference>
<feature type="domain" description="ABC transporter" evidence="6">
    <location>
        <begin position="3"/>
        <end position="225"/>
    </location>
</feature>
<comment type="similarity">
    <text evidence="1">Belongs to the ABC transporter superfamily.</text>
</comment>
<evidence type="ECO:0000313" key="8">
    <source>
        <dbReference type="Proteomes" id="UP000198807"/>
    </source>
</evidence>
<keyword evidence="4 7" id="KW-0067">ATP-binding</keyword>
<name>A0A1H7TK52_9GAMM</name>
<dbReference type="PANTHER" id="PTHR42788:SF13">
    <property type="entry name" value="ALIPHATIC SULFONATES IMPORT ATP-BINDING PROTEIN SSUB"/>
    <property type="match status" value="1"/>
</dbReference>
<feature type="region of interest" description="Disordered" evidence="5">
    <location>
        <begin position="242"/>
        <end position="262"/>
    </location>
</feature>
<keyword evidence="3" id="KW-0547">Nucleotide-binding</keyword>
<protein>
    <submittedName>
        <fullName evidence="7">NitT/TauT family transport system ATP-binding protein</fullName>
    </submittedName>
</protein>
<keyword evidence="2" id="KW-0813">Transport</keyword>
<dbReference type="AlphaFoldDB" id="A0A1H7TK52"/>
<dbReference type="PROSITE" id="PS00211">
    <property type="entry name" value="ABC_TRANSPORTER_1"/>
    <property type="match status" value="1"/>
</dbReference>
<reference evidence="8" key="1">
    <citation type="submission" date="2016-10" db="EMBL/GenBank/DDBJ databases">
        <authorList>
            <person name="Varghese N."/>
            <person name="Submissions S."/>
        </authorList>
    </citation>
    <scope>NUCLEOTIDE SEQUENCE [LARGE SCALE GENOMIC DNA]</scope>
    <source>
        <strain evidence="8">CGMCC 1.9150</strain>
    </source>
</reference>
<dbReference type="InterPro" id="IPR027417">
    <property type="entry name" value="P-loop_NTPase"/>
</dbReference>
<dbReference type="GO" id="GO:0005524">
    <property type="term" value="F:ATP binding"/>
    <property type="evidence" value="ECO:0007669"/>
    <property type="project" value="UniProtKB-KW"/>
</dbReference>
<organism evidence="7 8">
    <name type="scientific">Halomonas daqiaonensis</name>
    <dbReference type="NCBI Taxonomy" id="650850"/>
    <lineage>
        <taxon>Bacteria</taxon>
        <taxon>Pseudomonadati</taxon>
        <taxon>Pseudomonadota</taxon>
        <taxon>Gammaproteobacteria</taxon>
        <taxon>Oceanospirillales</taxon>
        <taxon>Halomonadaceae</taxon>
        <taxon>Halomonas</taxon>
    </lineage>
</organism>
<dbReference type="InterPro" id="IPR050166">
    <property type="entry name" value="ABC_transporter_ATP-bind"/>
</dbReference>
<dbReference type="STRING" id="650850.SAMN04488129_11756"/>
<evidence type="ECO:0000259" key="6">
    <source>
        <dbReference type="PROSITE" id="PS50893"/>
    </source>
</evidence>
<evidence type="ECO:0000256" key="3">
    <source>
        <dbReference type="ARBA" id="ARBA00022741"/>
    </source>
</evidence>
<dbReference type="PANTHER" id="PTHR42788">
    <property type="entry name" value="TAURINE IMPORT ATP-BINDING PROTEIN-RELATED"/>
    <property type="match status" value="1"/>
</dbReference>
<dbReference type="RefSeq" id="WP_211607334.1">
    <property type="nucleotide sequence ID" value="NZ_FOBC01000017.1"/>
</dbReference>